<dbReference type="SUPFAM" id="SSF55874">
    <property type="entry name" value="ATPase domain of HSP90 chaperone/DNA topoisomerase II/histidine kinase"/>
    <property type="match status" value="1"/>
</dbReference>
<gene>
    <name evidence="2" type="ORF">ACFO1S_14065</name>
</gene>
<dbReference type="RefSeq" id="WP_378126979.1">
    <property type="nucleotide sequence ID" value="NZ_JBHSED010000026.1"/>
</dbReference>
<dbReference type="CDD" id="cd16936">
    <property type="entry name" value="HATPase_RsbW-like"/>
    <property type="match status" value="1"/>
</dbReference>
<keyword evidence="2" id="KW-0067">ATP-binding</keyword>
<accession>A0ABV8SBG9</accession>
<evidence type="ECO:0000259" key="1">
    <source>
        <dbReference type="Pfam" id="PF13581"/>
    </source>
</evidence>
<keyword evidence="3" id="KW-1185">Reference proteome</keyword>
<keyword evidence="2" id="KW-0547">Nucleotide-binding</keyword>
<dbReference type="EMBL" id="JBHSED010000026">
    <property type="protein sequence ID" value="MFC4304550.1"/>
    <property type="molecule type" value="Genomic_DNA"/>
</dbReference>
<proteinExistence type="predicted"/>
<organism evidence="2 3">
    <name type="scientific">Cohnella boryungensis</name>
    <dbReference type="NCBI Taxonomy" id="768479"/>
    <lineage>
        <taxon>Bacteria</taxon>
        <taxon>Bacillati</taxon>
        <taxon>Bacillota</taxon>
        <taxon>Bacilli</taxon>
        <taxon>Bacillales</taxon>
        <taxon>Paenibacillaceae</taxon>
        <taxon>Cohnella</taxon>
    </lineage>
</organism>
<dbReference type="InterPro" id="IPR003594">
    <property type="entry name" value="HATPase_dom"/>
</dbReference>
<protein>
    <submittedName>
        <fullName evidence="2">ATP-binding protein</fullName>
    </submittedName>
</protein>
<dbReference type="InterPro" id="IPR036890">
    <property type="entry name" value="HATPase_C_sf"/>
</dbReference>
<dbReference type="GO" id="GO:0005524">
    <property type="term" value="F:ATP binding"/>
    <property type="evidence" value="ECO:0007669"/>
    <property type="project" value="UniProtKB-KW"/>
</dbReference>
<name>A0ABV8SBG9_9BACL</name>
<feature type="domain" description="Histidine kinase/HSP90-like ATPase" evidence="1">
    <location>
        <begin position="19"/>
        <end position="143"/>
    </location>
</feature>
<reference evidence="3" key="1">
    <citation type="journal article" date="2019" name="Int. J. Syst. Evol. Microbiol.">
        <title>The Global Catalogue of Microorganisms (GCM) 10K type strain sequencing project: providing services to taxonomists for standard genome sequencing and annotation.</title>
        <authorList>
            <consortium name="The Broad Institute Genomics Platform"/>
            <consortium name="The Broad Institute Genome Sequencing Center for Infectious Disease"/>
            <person name="Wu L."/>
            <person name="Ma J."/>
        </authorList>
    </citation>
    <scope>NUCLEOTIDE SEQUENCE [LARGE SCALE GENOMIC DNA]</scope>
    <source>
        <strain evidence="3">CGMCC 4.1641</strain>
    </source>
</reference>
<dbReference type="Gene3D" id="3.30.565.10">
    <property type="entry name" value="Histidine kinase-like ATPase, C-terminal domain"/>
    <property type="match status" value="1"/>
</dbReference>
<evidence type="ECO:0000313" key="3">
    <source>
        <dbReference type="Proteomes" id="UP001595755"/>
    </source>
</evidence>
<dbReference type="Proteomes" id="UP001595755">
    <property type="component" value="Unassembled WGS sequence"/>
</dbReference>
<dbReference type="Pfam" id="PF13581">
    <property type="entry name" value="HATPase_c_2"/>
    <property type="match status" value="1"/>
</dbReference>
<evidence type="ECO:0000313" key="2">
    <source>
        <dbReference type="EMBL" id="MFC4304550.1"/>
    </source>
</evidence>
<sequence>MSTEREKGRTEVAAMELANRMDELERLHGFFEEIGMRANWSERLRFDVTLSCEELLTNTISYGFPQGGHHSIKLSVRTDPEGVEIRLEDEGIPFNPLEQEEPDTTLGVEERMIGGLGIFFAKRRMNEMVYERTDTGNRIILRKTI</sequence>
<comment type="caution">
    <text evidence="2">The sequence shown here is derived from an EMBL/GenBank/DDBJ whole genome shotgun (WGS) entry which is preliminary data.</text>
</comment>